<feature type="transmembrane region" description="Helical" evidence="10">
    <location>
        <begin position="209"/>
        <end position="227"/>
    </location>
</feature>
<dbReference type="EMBL" id="RJJQ01000008">
    <property type="protein sequence ID" value="RNI22134.1"/>
    <property type="molecule type" value="Genomic_DNA"/>
</dbReference>
<dbReference type="NCBIfam" id="TIGR00831">
    <property type="entry name" value="a_cpa1"/>
    <property type="match status" value="1"/>
</dbReference>
<keyword evidence="5 10" id="KW-1133">Transmembrane helix</keyword>
<feature type="transmembrane region" description="Helical" evidence="10">
    <location>
        <begin position="31"/>
        <end position="49"/>
    </location>
</feature>
<feature type="transmembrane region" description="Helical" evidence="10">
    <location>
        <begin position="155"/>
        <end position="178"/>
    </location>
</feature>
<dbReference type="InterPro" id="IPR018422">
    <property type="entry name" value="Cation/H_exchanger_CPA1"/>
</dbReference>
<comment type="similarity">
    <text evidence="10">Belongs to the monovalent cation:proton antiporter 1 (CPA1) transporter (TC 2.A.36) family.</text>
</comment>
<dbReference type="InterPro" id="IPR001607">
    <property type="entry name" value="Znf_UBP"/>
</dbReference>
<protein>
    <submittedName>
        <fullName evidence="12">Na+/H+ antiporter</fullName>
    </submittedName>
</protein>
<feature type="transmembrane region" description="Helical" evidence="10">
    <location>
        <begin position="84"/>
        <end position="104"/>
    </location>
</feature>
<keyword evidence="6 10" id="KW-0915">Sodium</keyword>
<feature type="transmembrane region" description="Helical" evidence="10">
    <location>
        <begin position="110"/>
        <end position="134"/>
    </location>
</feature>
<keyword evidence="7 10" id="KW-0406">Ion transport</keyword>
<dbReference type="Gene3D" id="3.30.40.10">
    <property type="entry name" value="Zinc/RING finger domain, C3HC4 (zinc finger)"/>
    <property type="match status" value="1"/>
</dbReference>
<dbReference type="SUPFAM" id="SSF57850">
    <property type="entry name" value="RING/U-box"/>
    <property type="match status" value="1"/>
</dbReference>
<comment type="function">
    <text evidence="10">Na(+)/H(+) antiporter that extrudes sodium in exchange for external protons.</text>
</comment>
<dbReference type="Gene3D" id="6.10.140.1330">
    <property type="match status" value="1"/>
</dbReference>
<feature type="domain" description="UBP-type" evidence="11">
    <location>
        <begin position="544"/>
        <end position="628"/>
    </location>
</feature>
<keyword evidence="2 10" id="KW-0813">Transport</keyword>
<comment type="caution">
    <text evidence="12">The sequence shown here is derived from an EMBL/GenBank/DDBJ whole genome shotgun (WGS) entry which is preliminary data.</text>
</comment>
<dbReference type="Pfam" id="PF02148">
    <property type="entry name" value="zf-UBP"/>
    <property type="match status" value="1"/>
</dbReference>
<evidence type="ECO:0000256" key="5">
    <source>
        <dbReference type="ARBA" id="ARBA00022989"/>
    </source>
</evidence>
<evidence type="ECO:0000256" key="8">
    <source>
        <dbReference type="ARBA" id="ARBA00023136"/>
    </source>
</evidence>
<proteinExistence type="inferred from homology"/>
<dbReference type="PROSITE" id="PS50271">
    <property type="entry name" value="ZF_UBP"/>
    <property type="match status" value="1"/>
</dbReference>
<evidence type="ECO:0000259" key="11">
    <source>
        <dbReference type="PROSITE" id="PS50271"/>
    </source>
</evidence>
<sequence length="628" mass="68641">MHIALPILLLTATVVAGATLARWLRLSAPLFLVALGAVVSFLPFMPYPFDVDPEIILLGFLPPLLFGAASNTSLIDLRRERNQILRLSVLLVLFTAFGVAVVAWKLLDVPFFAAVALGGIVAPPDAVAATAIARRIGLPRRVVGVLEGESLFNDATALVIVNTAKGLIAGGAGAVTILTAGRDFLWASLGGAAIGYLAYLLVKWVWRHVTDTVTIVSLSFLSPWIAYLPAEKLHASGVFAAVVCGVATSHAAPALQTAQSRVAERLNWASVTYLLENMVFLLIGLQTRTIVEAVQRSDSGFGRTVVIAVIILLTTMLLRPIWLIGLDLIGRRFGWRHTSLTGRETAIASWAGMRGVVTLAAASLLPTDTPEREAMIFIALVVTVGTLVIQGFTLGTVARWLDLHGPDPREDALQTAQLVQAAINAGNRRLEQELDDSEFEVPEQVVETLRHQSTRRANLAWERLGRSDPTTETPSDAYRRLRSAMLDAERSKVIKLRDKGVMDHEVLEEAMQLLDIEESMIARADAQDRELNEQLLLTPEERRFGCEHLAEAPFTIDPRTPDGCEECLRDGTVWVHLRLCMTCGHVGCCDSSEGKHATEHYTHTGHPVMRSFEPGEGWRWCFVDDVLG</sequence>
<evidence type="ECO:0000256" key="7">
    <source>
        <dbReference type="ARBA" id="ARBA00023065"/>
    </source>
</evidence>
<dbReference type="InterPro" id="IPR013083">
    <property type="entry name" value="Znf_RING/FYVE/PHD"/>
</dbReference>
<name>A0A3M9M9A9_9MICO</name>
<evidence type="ECO:0000256" key="4">
    <source>
        <dbReference type="ARBA" id="ARBA00022692"/>
    </source>
</evidence>
<reference evidence="12 13" key="1">
    <citation type="submission" date="2018-11" db="EMBL/GenBank/DDBJ databases">
        <title>Draft genome of Simplicispira Flexivirga sp. BO-16.</title>
        <authorList>
            <person name="Im W.T."/>
        </authorList>
    </citation>
    <scope>NUCLEOTIDE SEQUENCE [LARGE SCALE GENOMIC DNA]</scope>
    <source>
        <strain evidence="12 13">BO-16</strain>
    </source>
</reference>
<organism evidence="12 13">
    <name type="scientific">Flexivirga caeni</name>
    <dbReference type="NCBI Taxonomy" id="2294115"/>
    <lineage>
        <taxon>Bacteria</taxon>
        <taxon>Bacillati</taxon>
        <taxon>Actinomycetota</taxon>
        <taxon>Actinomycetes</taxon>
        <taxon>Micrococcales</taxon>
        <taxon>Dermacoccaceae</taxon>
        <taxon>Flexivirga</taxon>
    </lineage>
</organism>
<dbReference type="GO" id="GO:0015385">
    <property type="term" value="F:sodium:proton antiporter activity"/>
    <property type="evidence" value="ECO:0007669"/>
    <property type="project" value="InterPro"/>
</dbReference>
<dbReference type="GO" id="GO:0008270">
    <property type="term" value="F:zinc ion binding"/>
    <property type="evidence" value="ECO:0007669"/>
    <property type="project" value="InterPro"/>
</dbReference>
<keyword evidence="3 10" id="KW-1003">Cell membrane</keyword>
<dbReference type="InterPro" id="IPR004705">
    <property type="entry name" value="Cation/H_exchanger_CPA1_bac"/>
</dbReference>
<evidence type="ECO:0000256" key="9">
    <source>
        <dbReference type="ARBA" id="ARBA00023201"/>
    </source>
</evidence>
<dbReference type="GO" id="GO:0051453">
    <property type="term" value="P:regulation of intracellular pH"/>
    <property type="evidence" value="ECO:0007669"/>
    <property type="project" value="TreeGrafter"/>
</dbReference>
<feature type="transmembrane region" description="Helical" evidence="10">
    <location>
        <begin position="184"/>
        <end position="202"/>
    </location>
</feature>
<keyword evidence="9 10" id="KW-0739">Sodium transport</keyword>
<feature type="transmembrane region" description="Helical" evidence="10">
    <location>
        <begin position="55"/>
        <end position="77"/>
    </location>
</feature>
<evidence type="ECO:0000256" key="3">
    <source>
        <dbReference type="ARBA" id="ARBA00022475"/>
    </source>
</evidence>
<dbReference type="GO" id="GO:0098719">
    <property type="term" value="P:sodium ion import across plasma membrane"/>
    <property type="evidence" value="ECO:0007669"/>
    <property type="project" value="TreeGrafter"/>
</dbReference>
<feature type="transmembrane region" description="Helical" evidence="10">
    <location>
        <begin position="377"/>
        <end position="401"/>
    </location>
</feature>
<evidence type="ECO:0000313" key="12">
    <source>
        <dbReference type="EMBL" id="RNI22134.1"/>
    </source>
</evidence>
<dbReference type="RefSeq" id="WP_123271175.1">
    <property type="nucleotide sequence ID" value="NZ_RJJQ01000008.1"/>
</dbReference>
<dbReference type="Pfam" id="PF00999">
    <property type="entry name" value="Na_H_Exchanger"/>
    <property type="match status" value="1"/>
</dbReference>
<evidence type="ECO:0000256" key="1">
    <source>
        <dbReference type="ARBA" id="ARBA00004651"/>
    </source>
</evidence>
<evidence type="ECO:0000256" key="6">
    <source>
        <dbReference type="ARBA" id="ARBA00023053"/>
    </source>
</evidence>
<feature type="transmembrane region" description="Helical" evidence="10">
    <location>
        <begin position="305"/>
        <end position="326"/>
    </location>
</feature>
<dbReference type="GO" id="GO:0015386">
    <property type="term" value="F:potassium:proton antiporter activity"/>
    <property type="evidence" value="ECO:0007669"/>
    <property type="project" value="TreeGrafter"/>
</dbReference>
<keyword evidence="13" id="KW-1185">Reference proteome</keyword>
<feature type="transmembrane region" description="Helical" evidence="10">
    <location>
        <begin position="6"/>
        <end position="24"/>
    </location>
</feature>
<keyword evidence="4 10" id="KW-0812">Transmembrane</keyword>
<keyword evidence="10" id="KW-0050">Antiport</keyword>
<feature type="transmembrane region" description="Helical" evidence="10">
    <location>
        <begin position="266"/>
        <end position="285"/>
    </location>
</feature>
<evidence type="ECO:0000256" key="2">
    <source>
        <dbReference type="ARBA" id="ARBA00022448"/>
    </source>
</evidence>
<dbReference type="GO" id="GO:0005886">
    <property type="term" value="C:plasma membrane"/>
    <property type="evidence" value="ECO:0007669"/>
    <property type="project" value="UniProtKB-SubCell"/>
</dbReference>
<dbReference type="PANTHER" id="PTHR10110">
    <property type="entry name" value="SODIUM/HYDROGEN EXCHANGER"/>
    <property type="match status" value="1"/>
</dbReference>
<comment type="subcellular location">
    <subcellularLocation>
        <location evidence="1 10">Cell membrane</location>
        <topology evidence="1 10">Multi-pass membrane protein</topology>
    </subcellularLocation>
</comment>
<dbReference type="InterPro" id="IPR006153">
    <property type="entry name" value="Cation/H_exchanger_TM"/>
</dbReference>
<dbReference type="PANTHER" id="PTHR10110:SF86">
    <property type="entry name" value="SODIUM_HYDROGEN EXCHANGER 7"/>
    <property type="match status" value="1"/>
</dbReference>
<feature type="transmembrane region" description="Helical" evidence="10">
    <location>
        <begin position="233"/>
        <end position="254"/>
    </location>
</feature>
<dbReference type="Proteomes" id="UP000271678">
    <property type="component" value="Unassembled WGS sequence"/>
</dbReference>
<evidence type="ECO:0000256" key="10">
    <source>
        <dbReference type="RuleBase" id="RU366002"/>
    </source>
</evidence>
<gene>
    <name evidence="12" type="ORF">EFY87_09125</name>
</gene>
<dbReference type="AlphaFoldDB" id="A0A3M9M9A9"/>
<evidence type="ECO:0000313" key="13">
    <source>
        <dbReference type="Proteomes" id="UP000271678"/>
    </source>
</evidence>
<keyword evidence="8 10" id="KW-0472">Membrane</keyword>
<accession>A0A3M9M9A9</accession>
<dbReference type="OrthoDB" id="57886at2"/>